<dbReference type="PANTHER" id="PTHR42760:SF133">
    <property type="entry name" value="3-OXOACYL-[ACYL-CARRIER-PROTEIN] REDUCTASE"/>
    <property type="match status" value="1"/>
</dbReference>
<dbReference type="PROSITE" id="PS00061">
    <property type="entry name" value="ADH_SHORT"/>
    <property type="match status" value="1"/>
</dbReference>
<accession>A0A368U6Q6</accession>
<keyword evidence="4" id="KW-1185">Reference proteome</keyword>
<dbReference type="AlphaFoldDB" id="A0A368U6Q6"/>
<dbReference type="GO" id="GO:0016616">
    <property type="term" value="F:oxidoreductase activity, acting on the CH-OH group of donors, NAD or NADP as acceptor"/>
    <property type="evidence" value="ECO:0007669"/>
    <property type="project" value="TreeGrafter"/>
</dbReference>
<dbReference type="SUPFAM" id="SSF51735">
    <property type="entry name" value="NAD(P)-binding Rossmann-fold domains"/>
    <property type="match status" value="1"/>
</dbReference>
<organism evidence="3 4">
    <name type="scientific">Billgrantia montanilacus</name>
    <dbReference type="NCBI Taxonomy" id="2282305"/>
    <lineage>
        <taxon>Bacteria</taxon>
        <taxon>Pseudomonadati</taxon>
        <taxon>Pseudomonadota</taxon>
        <taxon>Gammaproteobacteria</taxon>
        <taxon>Oceanospirillales</taxon>
        <taxon>Halomonadaceae</taxon>
        <taxon>Billgrantia</taxon>
    </lineage>
</organism>
<dbReference type="PRINTS" id="PR00081">
    <property type="entry name" value="GDHRDH"/>
</dbReference>
<comment type="caution">
    <text evidence="3">The sequence shown here is derived from an EMBL/GenBank/DDBJ whole genome shotgun (WGS) entry which is preliminary data.</text>
</comment>
<evidence type="ECO:0000256" key="2">
    <source>
        <dbReference type="ARBA" id="ARBA00023002"/>
    </source>
</evidence>
<dbReference type="Gene3D" id="3.40.50.720">
    <property type="entry name" value="NAD(P)-binding Rossmann-like Domain"/>
    <property type="match status" value="1"/>
</dbReference>
<dbReference type="Pfam" id="PF13561">
    <property type="entry name" value="adh_short_C2"/>
    <property type="match status" value="1"/>
</dbReference>
<dbReference type="CDD" id="cd05233">
    <property type="entry name" value="SDR_c"/>
    <property type="match status" value="1"/>
</dbReference>
<dbReference type="InterPro" id="IPR036291">
    <property type="entry name" value="NAD(P)-bd_dom_sf"/>
</dbReference>
<evidence type="ECO:0000313" key="3">
    <source>
        <dbReference type="EMBL" id="RCV91792.1"/>
    </source>
</evidence>
<evidence type="ECO:0000256" key="1">
    <source>
        <dbReference type="ARBA" id="ARBA00006484"/>
    </source>
</evidence>
<protein>
    <submittedName>
        <fullName evidence="3">SDR family NAD(P)-dependent oxidoreductase</fullName>
    </submittedName>
</protein>
<dbReference type="Proteomes" id="UP000252405">
    <property type="component" value="Unassembled WGS sequence"/>
</dbReference>
<evidence type="ECO:0000313" key="4">
    <source>
        <dbReference type="Proteomes" id="UP000252405"/>
    </source>
</evidence>
<dbReference type="PRINTS" id="PR00080">
    <property type="entry name" value="SDRFAMILY"/>
</dbReference>
<name>A0A368U6Q6_9GAMM</name>
<dbReference type="FunFam" id="3.40.50.720:FF:000084">
    <property type="entry name" value="Short-chain dehydrogenase reductase"/>
    <property type="match status" value="1"/>
</dbReference>
<dbReference type="InterPro" id="IPR002347">
    <property type="entry name" value="SDR_fam"/>
</dbReference>
<gene>
    <name evidence="3" type="ORF">DU505_01625</name>
</gene>
<keyword evidence="2" id="KW-0560">Oxidoreductase</keyword>
<sequence>MSVVIKERPAKNYNADFFSPDHPNLAIEEKSMRIVAVIGAAGGIGAAICKAMLEAGDRVFLLDRDERQERVVNTLATWGERASFVACDLADPGSIAQAFAEIERHGKGLDACINAAGVIRRGRFVEVSGEDLNTMMAVNVTGAFQALQAASRLMMASGGGRIVNVASAHGLRTTAERSTYAMSKGAILALTRALAVELGSHGILVNAVAPGPVATGMQSADSESRRLWQASTPLGRVAVAEEVAHAAAFLASPANTFITGDTLIIDGGASVSLGSPTRGSPTRG</sequence>
<comment type="similarity">
    <text evidence="1">Belongs to the short-chain dehydrogenases/reductases (SDR) family.</text>
</comment>
<dbReference type="OrthoDB" id="6160129at2"/>
<dbReference type="PANTHER" id="PTHR42760">
    <property type="entry name" value="SHORT-CHAIN DEHYDROGENASES/REDUCTASES FAMILY MEMBER"/>
    <property type="match status" value="1"/>
</dbReference>
<dbReference type="EMBL" id="QPII01000001">
    <property type="protein sequence ID" value="RCV91792.1"/>
    <property type="molecule type" value="Genomic_DNA"/>
</dbReference>
<reference evidence="3 4" key="1">
    <citation type="submission" date="2018-07" db="EMBL/GenBank/DDBJ databases">
        <title>Halomonas montanilacus sp. nov., isolated from Lake Pengyan on Tibetan Plateau.</title>
        <authorList>
            <person name="Lu H."/>
            <person name="Xing P."/>
            <person name="Wu Q."/>
        </authorList>
    </citation>
    <scope>NUCLEOTIDE SEQUENCE [LARGE SCALE GENOMIC DNA]</scope>
    <source>
        <strain evidence="3 4">PYC7W</strain>
    </source>
</reference>
<dbReference type="InterPro" id="IPR020904">
    <property type="entry name" value="Sc_DH/Rdtase_CS"/>
</dbReference>
<proteinExistence type="inferred from homology"/>